<proteinExistence type="predicted"/>
<feature type="region of interest" description="Disordered" evidence="1">
    <location>
        <begin position="126"/>
        <end position="146"/>
    </location>
</feature>
<dbReference type="EMBL" id="MH002339">
    <property type="protein sequence ID" value="AWH65907.1"/>
    <property type="molecule type" value="Genomic_RNA"/>
</dbReference>
<evidence type="ECO:0000256" key="1">
    <source>
        <dbReference type="SAM" id="MobiDB-lite"/>
    </source>
</evidence>
<evidence type="ECO:0000313" key="2">
    <source>
        <dbReference type="EMBL" id="AWH65907.1"/>
    </source>
</evidence>
<reference evidence="2" key="1">
    <citation type="submission" date="2018-02" db="EMBL/GenBank/DDBJ databases">
        <title>Discovery of novel bat coronaviruses in south China.</title>
        <authorList>
            <person name="Luo C.M."/>
            <person name="Wang N."/>
            <person name="Yang X.L."/>
            <person name="Liu H.Z."/>
            <person name="Zhang W."/>
            <person name="Li B."/>
            <person name="Hu B."/>
            <person name="Peng C."/>
            <person name="Zhu G.J."/>
            <person name="Shi Z.L."/>
        </authorList>
    </citation>
    <scope>NUCLEOTIDE SEQUENCE</scope>
    <source>
        <strain evidence="2">SZ140324</strain>
    </source>
</reference>
<gene>
    <name evidence="2" type="primary">orf8b</name>
</gene>
<organismHost>
    <name type="scientific">Tylonycteris pachypus</name>
    <name type="common">Lesser bamboo bat</name>
    <name type="synonym">Vespertilio pachypus</name>
    <dbReference type="NCBI Taxonomy" id="258959"/>
</organismHost>
<protein>
    <submittedName>
        <fullName evidence="2">ORF8b</fullName>
    </submittedName>
</protein>
<name>A0A6F8II89_BCHK4</name>
<organism evidence="2">
    <name type="scientific">Bat coronavirus HKU4</name>
    <name type="common">BtCoV</name>
    <name type="synonym">BtCoV/HKU4/2004</name>
    <dbReference type="NCBI Taxonomy" id="694007"/>
    <lineage>
        <taxon>Viruses</taxon>
        <taxon>Riboviria</taxon>
        <taxon>Orthornavirae</taxon>
        <taxon>Pisuviricota</taxon>
        <taxon>Pisoniviricetes</taxon>
        <taxon>Nidovirales</taxon>
        <taxon>Cornidovirineae</taxon>
        <taxon>Coronaviridae</taxon>
        <taxon>Orthocoronavirinae</taxon>
        <taxon>Betacoronavirus</taxon>
        <taxon>Merbecovirus</taxon>
        <taxon>Betacoronavirus tylonycteridis</taxon>
    </lineage>
</organism>
<sequence>MPILQQPRMLDTGGDKTGKSTPVMVLNNWLPDGSSTTLGLDQRLIYLLDQSRMASSGFMKKVPLMLLQSLGLATQQMMLLSFASLRQVLSFLKTSTLKGLGVIVSHLQEHPPTVGTLLDPIPEEDEAHLTPEGLPQFHMESEVQNP</sequence>
<accession>A0A6F8II89</accession>